<organism evidence="1 2">
    <name type="scientific">Paenibacillus tyrfis</name>
    <dbReference type="NCBI Taxonomy" id="1501230"/>
    <lineage>
        <taxon>Bacteria</taxon>
        <taxon>Bacillati</taxon>
        <taxon>Bacillota</taxon>
        <taxon>Bacilli</taxon>
        <taxon>Bacillales</taxon>
        <taxon>Paenibacillaceae</taxon>
        <taxon>Paenibacillus</taxon>
    </lineage>
</organism>
<sequence length="425" mass="49668">MKDILLDRLSRMEDLEQRKLLKQIVTGVFLNLVEYQEDLNRKLEERVFNEVEDQEDRDDIYVTLCAREEIDPIHEFLYPMLAADTEPKTCDLRSVTEQMQRGEEALLMTLFLQCDYSKLKELLRGKRTFRGEIVTTGGTRSIQVRLRQNQTYIRELEKLYFIFQKNNVPWKTVNHPYAGKFFDVLWTGGEQPSGPEEELLEIRIFLEEFEAYKKLDMVPMWNIECLELKNVGFPVPAADRINFEHVLSLRKTGTQHGYLVDGDEALIRYIKRMPEELTIVSPQDKSGNWNVLKITQPTPTKLGRLAYELVSNKRKSSFTGRFSRKHPVVVRAKGEIARIAGSFEASDDLELVQVEIMDEADGKEVTYGMNPFISDNVRVENDKKRMRLRFRARRSGSFILQDLMSFVVSEIQMYFPEYVCEGEWA</sequence>
<accession>A0A081P721</accession>
<evidence type="ECO:0000313" key="1">
    <source>
        <dbReference type="EMBL" id="KEQ26494.1"/>
    </source>
</evidence>
<dbReference type="EMBL" id="JNVM01000006">
    <property type="protein sequence ID" value="KEQ26494.1"/>
    <property type="molecule type" value="Genomic_DNA"/>
</dbReference>
<comment type="caution">
    <text evidence="1">The sequence shown here is derived from an EMBL/GenBank/DDBJ whole genome shotgun (WGS) entry which is preliminary data.</text>
</comment>
<keyword evidence="2" id="KW-1185">Reference proteome</keyword>
<evidence type="ECO:0000313" key="2">
    <source>
        <dbReference type="Proteomes" id="UP000028123"/>
    </source>
</evidence>
<gene>
    <name evidence="1" type="ORF">ET33_32100</name>
</gene>
<name>A0A081P721_9BACL</name>
<dbReference type="AlphaFoldDB" id="A0A081P721"/>
<protein>
    <submittedName>
        <fullName evidence="1">Normocyte-binding protein</fullName>
    </submittedName>
</protein>
<dbReference type="eggNOG" id="ENOG502Z8RQ">
    <property type="taxonomic scope" value="Bacteria"/>
</dbReference>
<reference evidence="1 2" key="1">
    <citation type="submission" date="2014-06" db="EMBL/GenBank/DDBJ databases">
        <title>Draft genome sequence of Paenibacillus sp. MSt1.</title>
        <authorList>
            <person name="Aw Y.K."/>
            <person name="Ong K.S."/>
            <person name="Gan H.M."/>
            <person name="Lee S.M."/>
        </authorList>
    </citation>
    <scope>NUCLEOTIDE SEQUENCE [LARGE SCALE GENOMIC DNA]</scope>
    <source>
        <strain evidence="1 2">MSt1</strain>
    </source>
</reference>
<proteinExistence type="predicted"/>
<dbReference type="OrthoDB" id="1661761at2"/>
<dbReference type="RefSeq" id="WP_036679118.1">
    <property type="nucleotide sequence ID" value="NZ_JNVM01000006.1"/>
</dbReference>
<dbReference type="Proteomes" id="UP000028123">
    <property type="component" value="Unassembled WGS sequence"/>
</dbReference>